<proteinExistence type="predicted"/>
<name>A0A1H3YLY6_9GAMM</name>
<dbReference type="Proteomes" id="UP000242469">
    <property type="component" value="Unassembled WGS sequence"/>
</dbReference>
<evidence type="ECO:0000313" key="2">
    <source>
        <dbReference type="Proteomes" id="UP000242469"/>
    </source>
</evidence>
<dbReference type="EMBL" id="FNRJ01000001">
    <property type="protein sequence ID" value="SEA12546.1"/>
    <property type="molecule type" value="Genomic_DNA"/>
</dbReference>
<organism evidence="1 2">
    <name type="scientific">Marinobacterium iners DSM 11526</name>
    <dbReference type="NCBI Taxonomy" id="1122198"/>
    <lineage>
        <taxon>Bacteria</taxon>
        <taxon>Pseudomonadati</taxon>
        <taxon>Pseudomonadota</taxon>
        <taxon>Gammaproteobacteria</taxon>
        <taxon>Oceanospirillales</taxon>
        <taxon>Oceanospirillaceae</taxon>
        <taxon>Marinobacterium</taxon>
    </lineage>
</organism>
<keyword evidence="2" id="KW-1185">Reference proteome</keyword>
<sequence>MIRQRCAFSPEFEQEAVSATGWCRDRIDNNGSRLLFCLDWRTPRRDLKRFTNSRNPDFGRFAYFHTLRSAFTARYASRPLLRCTSRLIVVLMEAVTSRI</sequence>
<evidence type="ECO:0000313" key="1">
    <source>
        <dbReference type="EMBL" id="SEA12546.1"/>
    </source>
</evidence>
<gene>
    <name evidence="1" type="ORF">SAMN02745729_101527</name>
</gene>
<dbReference type="AlphaFoldDB" id="A0A1H3YLY6"/>
<reference evidence="2" key="1">
    <citation type="submission" date="2016-10" db="EMBL/GenBank/DDBJ databases">
        <authorList>
            <person name="Varghese N."/>
            <person name="Submissions S."/>
        </authorList>
    </citation>
    <scope>NUCLEOTIDE SEQUENCE [LARGE SCALE GENOMIC DNA]</scope>
    <source>
        <strain evidence="2">DSM 11526</strain>
    </source>
</reference>
<protein>
    <submittedName>
        <fullName evidence="1">Uncharacterized protein</fullName>
    </submittedName>
</protein>
<accession>A0A1H3YLY6</accession>